<proteinExistence type="predicted"/>
<evidence type="ECO:0000313" key="1">
    <source>
        <dbReference type="EMBL" id="CAG8837239.1"/>
    </source>
</evidence>
<evidence type="ECO:0000313" key="2">
    <source>
        <dbReference type="Proteomes" id="UP000789901"/>
    </source>
</evidence>
<dbReference type="Proteomes" id="UP000789901">
    <property type="component" value="Unassembled WGS sequence"/>
</dbReference>
<keyword evidence="2" id="KW-1185">Reference proteome</keyword>
<feature type="non-terminal residue" evidence="1">
    <location>
        <position position="139"/>
    </location>
</feature>
<gene>
    <name evidence="1" type="ORF">GMARGA_LOCUS33404</name>
</gene>
<accession>A0ABN7WP57</accession>
<name>A0ABN7WP57_GIGMA</name>
<feature type="non-terminal residue" evidence="1">
    <location>
        <position position="1"/>
    </location>
</feature>
<dbReference type="EMBL" id="CAJVQB010055397">
    <property type="protein sequence ID" value="CAG8837239.1"/>
    <property type="molecule type" value="Genomic_DNA"/>
</dbReference>
<sequence length="139" mass="16178">ELKNNLKNGVTDTFGLHELLLQNTNFLKEFEQFCVNDELPVYKFPELYNFIKTRIYFIIINQQQVEGLFNKLDLKTHANMSLSVKQSKLRLSSGKIEKENLSEGLKEIKANRKNTPFQETKISHFGPDIASNIFNNLLR</sequence>
<comment type="caution">
    <text evidence="1">The sequence shown here is derived from an EMBL/GenBank/DDBJ whole genome shotgun (WGS) entry which is preliminary data.</text>
</comment>
<reference evidence="1 2" key="1">
    <citation type="submission" date="2021-06" db="EMBL/GenBank/DDBJ databases">
        <authorList>
            <person name="Kallberg Y."/>
            <person name="Tangrot J."/>
            <person name="Rosling A."/>
        </authorList>
    </citation>
    <scope>NUCLEOTIDE SEQUENCE [LARGE SCALE GENOMIC DNA]</scope>
    <source>
        <strain evidence="1 2">120-4 pot B 10/14</strain>
    </source>
</reference>
<organism evidence="1 2">
    <name type="scientific">Gigaspora margarita</name>
    <dbReference type="NCBI Taxonomy" id="4874"/>
    <lineage>
        <taxon>Eukaryota</taxon>
        <taxon>Fungi</taxon>
        <taxon>Fungi incertae sedis</taxon>
        <taxon>Mucoromycota</taxon>
        <taxon>Glomeromycotina</taxon>
        <taxon>Glomeromycetes</taxon>
        <taxon>Diversisporales</taxon>
        <taxon>Gigasporaceae</taxon>
        <taxon>Gigaspora</taxon>
    </lineage>
</organism>
<protein>
    <submittedName>
        <fullName evidence="1">42071_t:CDS:1</fullName>
    </submittedName>
</protein>